<feature type="domain" description="Costars" evidence="2">
    <location>
        <begin position="93"/>
        <end position="169"/>
    </location>
</feature>
<evidence type="ECO:0000256" key="1">
    <source>
        <dbReference type="SAM" id="MobiDB-lite"/>
    </source>
</evidence>
<dbReference type="GO" id="GO:0030017">
    <property type="term" value="C:sarcomere"/>
    <property type="evidence" value="ECO:0007669"/>
    <property type="project" value="TreeGrafter"/>
</dbReference>
<dbReference type="InterPro" id="IPR038095">
    <property type="entry name" value="Costars_sf"/>
</dbReference>
<dbReference type="GO" id="GO:0045944">
    <property type="term" value="P:positive regulation of transcription by RNA polymerase II"/>
    <property type="evidence" value="ECO:0007669"/>
    <property type="project" value="TreeGrafter"/>
</dbReference>
<dbReference type="AlphaFoldDB" id="A0A7M7JHD5"/>
<dbReference type="GeneID" id="111246603"/>
<organism evidence="3 4">
    <name type="scientific">Varroa destructor</name>
    <name type="common">Honeybee mite</name>
    <dbReference type="NCBI Taxonomy" id="109461"/>
    <lineage>
        <taxon>Eukaryota</taxon>
        <taxon>Metazoa</taxon>
        <taxon>Ecdysozoa</taxon>
        <taxon>Arthropoda</taxon>
        <taxon>Chelicerata</taxon>
        <taxon>Arachnida</taxon>
        <taxon>Acari</taxon>
        <taxon>Parasitiformes</taxon>
        <taxon>Mesostigmata</taxon>
        <taxon>Gamasina</taxon>
        <taxon>Dermanyssoidea</taxon>
        <taxon>Varroidae</taxon>
        <taxon>Varroa</taxon>
    </lineage>
</organism>
<dbReference type="GO" id="GO:0035025">
    <property type="term" value="P:positive regulation of Rho protein signal transduction"/>
    <property type="evidence" value="ECO:0007669"/>
    <property type="project" value="InterPro"/>
</dbReference>
<dbReference type="KEGG" id="vde:111246603"/>
<dbReference type="RefSeq" id="XP_022652200.1">
    <property type="nucleotide sequence ID" value="XM_022796465.1"/>
</dbReference>
<dbReference type="InParanoid" id="A0A7M7JHD5"/>
<proteinExistence type="predicted"/>
<reference evidence="3" key="1">
    <citation type="submission" date="2021-01" db="UniProtKB">
        <authorList>
            <consortium name="EnsemblMetazoa"/>
        </authorList>
    </citation>
    <scope>IDENTIFICATION</scope>
</reference>
<dbReference type="InterPro" id="IPR027817">
    <property type="entry name" value="Costars_dom"/>
</dbReference>
<feature type="region of interest" description="Disordered" evidence="1">
    <location>
        <begin position="69"/>
        <end position="88"/>
    </location>
</feature>
<evidence type="ECO:0000313" key="4">
    <source>
        <dbReference type="Proteomes" id="UP000594260"/>
    </source>
</evidence>
<dbReference type="Pfam" id="PF14705">
    <property type="entry name" value="Costars"/>
    <property type="match status" value="1"/>
</dbReference>
<dbReference type="InterPro" id="IPR026111">
    <property type="entry name" value="Abra"/>
</dbReference>
<dbReference type="GO" id="GO:0003779">
    <property type="term" value="F:actin binding"/>
    <property type="evidence" value="ECO:0007669"/>
    <property type="project" value="InterPro"/>
</dbReference>
<dbReference type="Proteomes" id="UP000594260">
    <property type="component" value="Unplaced"/>
</dbReference>
<dbReference type="SMART" id="SM01283">
    <property type="entry name" value="Costars"/>
    <property type="match status" value="1"/>
</dbReference>
<evidence type="ECO:0000259" key="2">
    <source>
        <dbReference type="SMART" id="SM01283"/>
    </source>
</evidence>
<dbReference type="EnsemblMetazoa" id="XM_022796465">
    <property type="protein sequence ID" value="XP_022652200"/>
    <property type="gene ID" value="LOC111246603"/>
</dbReference>
<protein>
    <recommendedName>
        <fullName evidence="2">Costars domain-containing protein</fullName>
    </recommendedName>
</protein>
<dbReference type="FunCoup" id="A0A7M7JHD5">
    <property type="interactions" value="1"/>
</dbReference>
<accession>A0A7M7JHD5</accession>
<dbReference type="PANTHER" id="PTHR22739">
    <property type="entry name" value="STRIATED MUSCLE ACTIVATOR OF RHO-DEPENDENT SIGNALING-RELATED"/>
    <property type="match status" value="1"/>
</dbReference>
<evidence type="ECO:0000313" key="3">
    <source>
        <dbReference type="EnsemblMetazoa" id="XP_022652200"/>
    </source>
</evidence>
<keyword evidence="4" id="KW-1185">Reference proteome</keyword>
<sequence>MSVVKCDVDGQGMLHGHDTGTTPTRVIDSRMNLKGKVAMWQQKADQHAEKQKYNFFSERNGCGVKRVIDKNDPNYGRPEAGSKTDLRGQKAQREILKEIRELCEIIDEVGYHKKDGTVIIAFGQLFDLWTVISDKLVGTMLRARKRGLIDFEGEMLFQRRDDHVIVRLVKSMDEINEMFNYTGPRMKLGHVKRHIENELPAHLLD</sequence>
<dbReference type="OrthoDB" id="9871914at2759"/>
<dbReference type="PANTHER" id="PTHR22739:SF7">
    <property type="entry name" value="EG:152A3.3 PROTEIN-RELATED"/>
    <property type="match status" value="1"/>
</dbReference>
<dbReference type="OMA" id="QNWMMIN"/>
<dbReference type="Gene3D" id="1.10.10.1540">
    <property type="entry name" value="Costar domain"/>
    <property type="match status" value="1"/>
</dbReference>
<name>A0A7M7JHD5_VARDE</name>